<keyword evidence="10" id="KW-0325">Glycoprotein</keyword>
<keyword evidence="8 11" id="KW-0333">Golgi apparatus</keyword>
<evidence type="ECO:0000256" key="2">
    <source>
        <dbReference type="ARBA" id="ARBA00008661"/>
    </source>
</evidence>
<dbReference type="Pfam" id="PF01762">
    <property type="entry name" value="Galactosyl_T"/>
    <property type="match status" value="1"/>
</dbReference>
<dbReference type="EMBL" id="HACG01046381">
    <property type="protein sequence ID" value="CEK93246.1"/>
    <property type="molecule type" value="Transcribed_RNA"/>
</dbReference>
<evidence type="ECO:0000256" key="4">
    <source>
        <dbReference type="ARBA" id="ARBA00022679"/>
    </source>
</evidence>
<dbReference type="Gene3D" id="3.90.550.50">
    <property type="match status" value="1"/>
</dbReference>
<keyword evidence="7 11" id="KW-1133">Transmembrane helix</keyword>
<dbReference type="GO" id="GO:0006493">
    <property type="term" value="P:protein O-linked glycosylation"/>
    <property type="evidence" value="ECO:0007669"/>
    <property type="project" value="TreeGrafter"/>
</dbReference>
<evidence type="ECO:0000313" key="12">
    <source>
        <dbReference type="EMBL" id="CEK93246.1"/>
    </source>
</evidence>
<keyword evidence="4" id="KW-0808">Transferase</keyword>
<evidence type="ECO:0000256" key="6">
    <source>
        <dbReference type="ARBA" id="ARBA00022968"/>
    </source>
</evidence>
<evidence type="ECO:0000256" key="5">
    <source>
        <dbReference type="ARBA" id="ARBA00022692"/>
    </source>
</evidence>
<evidence type="ECO:0000256" key="11">
    <source>
        <dbReference type="RuleBase" id="RU363063"/>
    </source>
</evidence>
<feature type="transmembrane region" description="Helical" evidence="11">
    <location>
        <begin position="15"/>
        <end position="33"/>
    </location>
</feature>
<proteinExistence type="inferred from homology"/>
<name>A0A0B7BLK7_9EUPU</name>
<comment type="subcellular location">
    <subcellularLocation>
        <location evidence="1 11">Golgi apparatus membrane</location>
        <topology evidence="1 11">Single-pass type II membrane protein</topology>
    </subcellularLocation>
</comment>
<evidence type="ECO:0000256" key="10">
    <source>
        <dbReference type="ARBA" id="ARBA00023180"/>
    </source>
</evidence>
<keyword evidence="3 11" id="KW-0328">Glycosyltransferase</keyword>
<evidence type="ECO:0000256" key="1">
    <source>
        <dbReference type="ARBA" id="ARBA00004323"/>
    </source>
</evidence>
<keyword evidence="9 11" id="KW-0472">Membrane</keyword>
<dbReference type="PANTHER" id="PTHR11214">
    <property type="entry name" value="BETA-1,3-N-ACETYLGLUCOSAMINYLTRANSFERASE"/>
    <property type="match status" value="1"/>
</dbReference>
<gene>
    <name evidence="12" type="primary">ORF192960</name>
</gene>
<organism evidence="12">
    <name type="scientific">Arion vulgaris</name>
    <dbReference type="NCBI Taxonomy" id="1028688"/>
    <lineage>
        <taxon>Eukaryota</taxon>
        <taxon>Metazoa</taxon>
        <taxon>Spiralia</taxon>
        <taxon>Lophotrochozoa</taxon>
        <taxon>Mollusca</taxon>
        <taxon>Gastropoda</taxon>
        <taxon>Heterobranchia</taxon>
        <taxon>Euthyneura</taxon>
        <taxon>Panpulmonata</taxon>
        <taxon>Eupulmonata</taxon>
        <taxon>Stylommatophora</taxon>
        <taxon>Helicina</taxon>
        <taxon>Arionoidea</taxon>
        <taxon>Arionidae</taxon>
        <taxon>Arion</taxon>
    </lineage>
</organism>
<accession>A0A0B7BLK7</accession>
<keyword evidence="6 11" id="KW-0735">Signal-anchor</keyword>
<comment type="similarity">
    <text evidence="2 11">Belongs to the glycosyltransferase 31 family.</text>
</comment>
<dbReference type="EC" id="2.4.1.-" evidence="11"/>
<dbReference type="GO" id="GO:0016758">
    <property type="term" value="F:hexosyltransferase activity"/>
    <property type="evidence" value="ECO:0007669"/>
    <property type="project" value="InterPro"/>
</dbReference>
<evidence type="ECO:0000256" key="7">
    <source>
        <dbReference type="ARBA" id="ARBA00022989"/>
    </source>
</evidence>
<evidence type="ECO:0000256" key="3">
    <source>
        <dbReference type="ARBA" id="ARBA00022676"/>
    </source>
</evidence>
<dbReference type="AlphaFoldDB" id="A0A0B7BLK7"/>
<dbReference type="FunFam" id="3.90.550.50:FF:000001">
    <property type="entry name" value="Hexosyltransferase"/>
    <property type="match status" value="1"/>
</dbReference>
<dbReference type="PANTHER" id="PTHR11214:SF314">
    <property type="entry name" value="HEXOSYLTRANSFERASE"/>
    <property type="match status" value="1"/>
</dbReference>
<dbReference type="GO" id="GO:0000139">
    <property type="term" value="C:Golgi membrane"/>
    <property type="evidence" value="ECO:0007669"/>
    <property type="project" value="UniProtKB-SubCell"/>
</dbReference>
<protein>
    <recommendedName>
        <fullName evidence="11">Hexosyltransferase</fullName>
        <ecNumber evidence="11">2.4.1.-</ecNumber>
    </recommendedName>
</protein>
<keyword evidence="5 11" id="KW-0812">Transmembrane</keyword>
<evidence type="ECO:0000256" key="9">
    <source>
        <dbReference type="ARBA" id="ARBA00023136"/>
    </source>
</evidence>
<evidence type="ECO:0000256" key="8">
    <source>
        <dbReference type="ARBA" id="ARBA00023034"/>
    </source>
</evidence>
<sequence>MSLPSWCSNPSKYTVLKATLLILFIIVNVFLYTQSKYAIFMDILPRIGINFSVAVVTNTVNGSSSSSSFTYVPQYNIFNNFTNVPATTNSQTTQALIVPKIKFENPFTNENVVNPHSFRYIITPNVTCTDRDVELVICVPISQDNYKGRTVIRNTWGSYAYNVTNKAILIFFIGSNLNPEQVTTDKQLSESAQYGDILQEDYIDCYNNLSLKSVSILKWVSSFCSNAKFVLKADDDMYVNIPFMITTLRKYITDAPTKDAFIVGSVQNNAHPIRSSSSKWYTPFKLYPDSTYPKYVSGTAYAMTVKAAFLLYEASLRVPIFWLEDVYITGLCARKGKVDVNHSGYFSYGKPGASGCSFRQHISGHRYSHQEILNIHKELYDVNLQC</sequence>
<dbReference type="InterPro" id="IPR002659">
    <property type="entry name" value="Glyco_trans_31"/>
</dbReference>
<reference evidence="12" key="1">
    <citation type="submission" date="2014-12" db="EMBL/GenBank/DDBJ databases">
        <title>Insight into the proteome of Arion vulgaris.</title>
        <authorList>
            <person name="Aradska J."/>
            <person name="Bulat T."/>
            <person name="Smidak R."/>
            <person name="Sarate P."/>
            <person name="Gangsoo J."/>
            <person name="Sialana F."/>
            <person name="Bilban M."/>
            <person name="Lubec G."/>
        </authorList>
    </citation>
    <scope>NUCLEOTIDE SEQUENCE</scope>
    <source>
        <tissue evidence="12">Skin</tissue>
    </source>
</reference>